<name>A0ABV0EKW5_9ENTE</name>
<gene>
    <name evidence="1" type="ORF">JZO67_001213</name>
</gene>
<reference evidence="1 2" key="1">
    <citation type="submission" date="2021-03" db="EMBL/GenBank/DDBJ databases">
        <authorList>
            <person name="Gilmore M.S."/>
            <person name="Schwartzman J."/>
            <person name="Van Tyne D."/>
            <person name="Martin M."/>
            <person name="Earl A.M."/>
            <person name="Manson A.L."/>
            <person name="Straub T."/>
            <person name="Salamzade R."/>
            <person name="Saavedra J."/>
            <person name="Lebreton F."/>
            <person name="Prichula J."/>
            <person name="Schaufler K."/>
            <person name="Gaca A."/>
            <person name="Sgardioli B."/>
            <person name="Wagenaar J."/>
            <person name="Strong T."/>
        </authorList>
    </citation>
    <scope>NUCLEOTIDE SEQUENCE [LARGE SCALE GENOMIC DNA]</scope>
    <source>
        <strain evidence="1 2">665A</strain>
    </source>
</reference>
<evidence type="ECO:0000313" key="2">
    <source>
        <dbReference type="Proteomes" id="UP000664357"/>
    </source>
</evidence>
<proteinExistence type="predicted"/>
<sequence length="67" mass="7167">MPMTKRISNETSVPQPVQYVSFVNPILGFYRFGKSCLIPAIAAVPLKNGGDDSLGGLDRQFGAVPVT</sequence>
<keyword evidence="2" id="KW-1185">Reference proteome</keyword>
<reference evidence="1 2" key="2">
    <citation type="submission" date="2024-02" db="EMBL/GenBank/DDBJ databases">
        <title>The Genome Sequence of Enterococcus sp. DIV0159.</title>
        <authorList>
            <person name="Earl A."/>
            <person name="Manson A."/>
            <person name="Gilmore M."/>
            <person name="Sanders J."/>
            <person name="Shea T."/>
            <person name="Howe W."/>
            <person name="Livny J."/>
            <person name="Cuomo C."/>
            <person name="Neafsey D."/>
            <person name="Birren B."/>
        </authorList>
    </citation>
    <scope>NUCLEOTIDE SEQUENCE [LARGE SCALE GENOMIC DNA]</scope>
    <source>
        <strain evidence="1 2">665A</strain>
    </source>
</reference>
<dbReference type="Proteomes" id="UP000664357">
    <property type="component" value="Unassembled WGS sequence"/>
</dbReference>
<comment type="caution">
    <text evidence="1">The sequence shown here is derived from an EMBL/GenBank/DDBJ whole genome shotgun (WGS) entry which is preliminary data.</text>
</comment>
<dbReference type="RefSeq" id="WP_207701358.1">
    <property type="nucleotide sequence ID" value="NZ_JAFREL020000001.1"/>
</dbReference>
<dbReference type="EMBL" id="JAFREL020000001">
    <property type="protein sequence ID" value="MEO1769262.1"/>
    <property type="molecule type" value="Genomic_DNA"/>
</dbReference>
<organism evidence="1 2">
    <name type="scientific">Candidatus Enterococcus ferrettii</name>
    <dbReference type="NCBI Taxonomy" id="2815324"/>
    <lineage>
        <taxon>Bacteria</taxon>
        <taxon>Bacillati</taxon>
        <taxon>Bacillota</taxon>
        <taxon>Bacilli</taxon>
        <taxon>Lactobacillales</taxon>
        <taxon>Enterococcaceae</taxon>
        <taxon>Enterococcus</taxon>
    </lineage>
</organism>
<evidence type="ECO:0000313" key="1">
    <source>
        <dbReference type="EMBL" id="MEO1769262.1"/>
    </source>
</evidence>
<accession>A0ABV0EKW5</accession>
<protein>
    <submittedName>
        <fullName evidence="1">Uncharacterized protein</fullName>
    </submittedName>
</protein>